<dbReference type="InterPro" id="IPR003657">
    <property type="entry name" value="WRKY_dom"/>
</dbReference>
<dbReference type="EMBL" id="JBBPBK010000010">
    <property type="protein sequence ID" value="KAK9276536.1"/>
    <property type="molecule type" value="Genomic_DNA"/>
</dbReference>
<dbReference type="AlphaFoldDB" id="A0AAP0WSS8"/>
<dbReference type="Proteomes" id="UP001415857">
    <property type="component" value="Unassembled WGS sequence"/>
</dbReference>
<evidence type="ECO:0000256" key="6">
    <source>
        <dbReference type="SAM" id="SignalP"/>
    </source>
</evidence>
<evidence type="ECO:0000313" key="9">
    <source>
        <dbReference type="Proteomes" id="UP001415857"/>
    </source>
</evidence>
<keyword evidence="6" id="KW-0732">Signal</keyword>
<dbReference type="GO" id="GO:0043565">
    <property type="term" value="F:sequence-specific DNA binding"/>
    <property type="evidence" value="ECO:0007669"/>
    <property type="project" value="InterPro"/>
</dbReference>
<keyword evidence="3" id="KW-0238">DNA-binding</keyword>
<dbReference type="Pfam" id="PF10533">
    <property type="entry name" value="Plant_zn_clust"/>
    <property type="match status" value="1"/>
</dbReference>
<evidence type="ECO:0000256" key="5">
    <source>
        <dbReference type="ARBA" id="ARBA00023242"/>
    </source>
</evidence>
<dbReference type="Pfam" id="PF03106">
    <property type="entry name" value="WRKY"/>
    <property type="match status" value="1"/>
</dbReference>
<dbReference type="InterPro" id="IPR044810">
    <property type="entry name" value="WRKY_plant"/>
</dbReference>
<dbReference type="SMART" id="SM00774">
    <property type="entry name" value="WRKY"/>
    <property type="match status" value="1"/>
</dbReference>
<organism evidence="8 9">
    <name type="scientific">Liquidambar formosana</name>
    <name type="common">Formosan gum</name>
    <dbReference type="NCBI Taxonomy" id="63359"/>
    <lineage>
        <taxon>Eukaryota</taxon>
        <taxon>Viridiplantae</taxon>
        <taxon>Streptophyta</taxon>
        <taxon>Embryophyta</taxon>
        <taxon>Tracheophyta</taxon>
        <taxon>Spermatophyta</taxon>
        <taxon>Magnoliopsida</taxon>
        <taxon>eudicotyledons</taxon>
        <taxon>Gunneridae</taxon>
        <taxon>Pentapetalae</taxon>
        <taxon>Saxifragales</taxon>
        <taxon>Altingiaceae</taxon>
        <taxon>Liquidambar</taxon>
    </lineage>
</organism>
<evidence type="ECO:0000259" key="7">
    <source>
        <dbReference type="PROSITE" id="PS50811"/>
    </source>
</evidence>
<gene>
    <name evidence="8" type="ORF">L1049_006070</name>
</gene>
<dbReference type="Gene3D" id="2.20.25.80">
    <property type="entry name" value="WRKY domain"/>
    <property type="match status" value="1"/>
</dbReference>
<evidence type="ECO:0000256" key="3">
    <source>
        <dbReference type="ARBA" id="ARBA00023125"/>
    </source>
</evidence>
<protein>
    <recommendedName>
        <fullName evidence="7">WRKY domain-containing protein</fullName>
    </recommendedName>
</protein>
<dbReference type="GO" id="GO:0005634">
    <property type="term" value="C:nucleus"/>
    <property type="evidence" value="ECO:0007669"/>
    <property type="project" value="UniProtKB-SubCell"/>
</dbReference>
<reference evidence="8 9" key="1">
    <citation type="journal article" date="2024" name="Plant J.">
        <title>Genome sequences and population genomics reveal climatic adaptation and genomic divergence between two closely related sweetgum species.</title>
        <authorList>
            <person name="Xu W.Q."/>
            <person name="Ren C.Q."/>
            <person name="Zhang X.Y."/>
            <person name="Comes H.P."/>
            <person name="Liu X.H."/>
            <person name="Li Y.G."/>
            <person name="Kettle C.J."/>
            <person name="Jalonen R."/>
            <person name="Gaisberger H."/>
            <person name="Ma Y.Z."/>
            <person name="Qiu Y.X."/>
        </authorList>
    </citation>
    <scope>NUCLEOTIDE SEQUENCE [LARGE SCALE GENOMIC DNA]</scope>
    <source>
        <strain evidence="8">Hangzhou</strain>
    </source>
</reference>
<evidence type="ECO:0000256" key="1">
    <source>
        <dbReference type="ARBA" id="ARBA00004123"/>
    </source>
</evidence>
<evidence type="ECO:0000256" key="2">
    <source>
        <dbReference type="ARBA" id="ARBA00023015"/>
    </source>
</evidence>
<dbReference type="InterPro" id="IPR036576">
    <property type="entry name" value="WRKY_dom_sf"/>
</dbReference>
<evidence type="ECO:0000313" key="8">
    <source>
        <dbReference type="EMBL" id="KAK9276536.1"/>
    </source>
</evidence>
<dbReference type="InterPro" id="IPR018872">
    <property type="entry name" value="Zn-cluster-dom"/>
</dbReference>
<comment type="subcellular location">
    <subcellularLocation>
        <location evidence="1">Nucleus</location>
    </subcellularLocation>
</comment>
<keyword evidence="4" id="KW-0804">Transcription</keyword>
<keyword evidence="5" id="KW-0539">Nucleus</keyword>
<feature type="domain" description="WRKY" evidence="7">
    <location>
        <begin position="280"/>
        <end position="306"/>
    </location>
</feature>
<dbReference type="SUPFAM" id="SSF118290">
    <property type="entry name" value="WRKY DNA-binding domain"/>
    <property type="match status" value="1"/>
</dbReference>
<keyword evidence="9" id="KW-1185">Reference proteome</keyword>
<dbReference type="PANTHER" id="PTHR31282">
    <property type="entry name" value="WRKY TRANSCRIPTION FACTOR 21-RELATED"/>
    <property type="match status" value="1"/>
</dbReference>
<dbReference type="GO" id="GO:0003700">
    <property type="term" value="F:DNA-binding transcription factor activity"/>
    <property type="evidence" value="ECO:0007669"/>
    <property type="project" value="InterPro"/>
</dbReference>
<feature type="signal peptide" evidence="6">
    <location>
        <begin position="1"/>
        <end position="22"/>
    </location>
</feature>
<dbReference type="PROSITE" id="PS50811">
    <property type="entry name" value="WRKY"/>
    <property type="match status" value="1"/>
</dbReference>
<feature type="chain" id="PRO_5042912682" description="WRKY domain-containing protein" evidence="6">
    <location>
        <begin position="23"/>
        <end position="323"/>
    </location>
</feature>
<proteinExistence type="predicted"/>
<name>A0AAP0WSS8_LIQFO</name>
<accession>A0AAP0WSS8</accession>
<dbReference type="GO" id="GO:0005516">
    <property type="term" value="F:calmodulin binding"/>
    <property type="evidence" value="ECO:0007669"/>
    <property type="project" value="UniProtKB-ARBA"/>
</dbReference>
<sequence length="323" mass="36721">MLPLRLYLVVLITKLFIRRTYQCIHLVRCTMKEASDVCVSMIPRWDFKVHEAAQSSFRHAHHLVSCISDQNQARSIQEVSLIAQDAVTEFRKLLSLLDESIPTDCKRIRKGPLPNLHDINPLEFMENSISPPHSFRCNSVQPHGLQSGGHSTTVLIPSNSFNLLKEKQILAMQHNYSENNMVIMSNLMMGLNYPSQQSCNSFISMDGDSTHKPKIHYPSSEVLASQNVSSISMFSSKRKCEGKSEEASMRCVASTGGCHCSKRRKLRIKRTIKLPSIGNKLAGIPPDDFSWRKYGQKPIKGSPHPRYTMYVCPFNHRLQIFFN</sequence>
<keyword evidence="2" id="KW-0805">Transcription regulation</keyword>
<evidence type="ECO:0000256" key="4">
    <source>
        <dbReference type="ARBA" id="ARBA00023163"/>
    </source>
</evidence>
<comment type="caution">
    <text evidence="8">The sequence shown here is derived from an EMBL/GenBank/DDBJ whole genome shotgun (WGS) entry which is preliminary data.</text>
</comment>